<name>A0ABP9W1C2_9BACT</name>
<reference evidence="1 2" key="1">
    <citation type="submission" date="2024-02" db="EMBL/GenBank/DDBJ databases">
        <title>Rhodopirellula caenicola NBRC 110016.</title>
        <authorList>
            <person name="Ichikawa N."/>
            <person name="Katano-Makiyama Y."/>
            <person name="Hidaka K."/>
        </authorList>
    </citation>
    <scope>NUCLEOTIDE SEQUENCE [LARGE SCALE GENOMIC DNA]</scope>
    <source>
        <strain evidence="1 2">NBRC 110016</strain>
    </source>
</reference>
<evidence type="ECO:0000313" key="2">
    <source>
        <dbReference type="Proteomes" id="UP001416858"/>
    </source>
</evidence>
<gene>
    <name evidence="1" type="ORF">Rcae01_06311</name>
</gene>
<accession>A0ABP9W1C2</accession>
<dbReference type="RefSeq" id="WP_345689019.1">
    <property type="nucleotide sequence ID" value="NZ_BAABRO010000028.1"/>
</dbReference>
<proteinExistence type="predicted"/>
<organism evidence="1 2">
    <name type="scientific">Novipirellula caenicola</name>
    <dbReference type="NCBI Taxonomy" id="1536901"/>
    <lineage>
        <taxon>Bacteria</taxon>
        <taxon>Pseudomonadati</taxon>
        <taxon>Planctomycetota</taxon>
        <taxon>Planctomycetia</taxon>
        <taxon>Pirellulales</taxon>
        <taxon>Pirellulaceae</taxon>
        <taxon>Novipirellula</taxon>
    </lineage>
</organism>
<dbReference type="EMBL" id="BAABRO010000028">
    <property type="protein sequence ID" value="GAA5510801.1"/>
    <property type="molecule type" value="Genomic_DNA"/>
</dbReference>
<comment type="caution">
    <text evidence="1">The sequence shown here is derived from an EMBL/GenBank/DDBJ whole genome shotgun (WGS) entry which is preliminary data.</text>
</comment>
<evidence type="ECO:0000313" key="1">
    <source>
        <dbReference type="EMBL" id="GAA5510801.1"/>
    </source>
</evidence>
<keyword evidence="2" id="KW-1185">Reference proteome</keyword>
<sequence>MRRDVSVLHPREAGTFAEFRRTKIEIEVRGSREGVTTKVAVAFRLKAGNRRNTAQIQGKKAYQEYGGDMPWRGETV</sequence>
<protein>
    <submittedName>
        <fullName evidence="1">Uncharacterized protein</fullName>
    </submittedName>
</protein>
<dbReference type="Proteomes" id="UP001416858">
    <property type="component" value="Unassembled WGS sequence"/>
</dbReference>